<gene>
    <name evidence="7" type="ORF">V9T40_002856</name>
</gene>
<keyword evidence="4 5" id="KW-0472">Membrane</keyword>
<comment type="caution">
    <text evidence="7">The sequence shown here is derived from an EMBL/GenBank/DDBJ whole genome shotgun (WGS) entry which is preliminary data.</text>
</comment>
<feature type="transmembrane region" description="Helical" evidence="5">
    <location>
        <begin position="21"/>
        <end position="42"/>
    </location>
</feature>
<dbReference type="InterPro" id="IPR005828">
    <property type="entry name" value="MFS_sugar_transport-like"/>
</dbReference>
<dbReference type="PANTHER" id="PTHR48021">
    <property type="match status" value="1"/>
</dbReference>
<dbReference type="InterPro" id="IPR036259">
    <property type="entry name" value="MFS_trans_sf"/>
</dbReference>
<dbReference type="EMBL" id="JBBCAQ010000022">
    <property type="protein sequence ID" value="KAK7591243.1"/>
    <property type="molecule type" value="Genomic_DNA"/>
</dbReference>
<accession>A0AAN9Y608</accession>
<dbReference type="PROSITE" id="PS00216">
    <property type="entry name" value="SUGAR_TRANSPORT_1"/>
    <property type="match status" value="1"/>
</dbReference>
<feature type="transmembrane region" description="Helical" evidence="5">
    <location>
        <begin position="173"/>
        <end position="192"/>
    </location>
</feature>
<feature type="transmembrane region" description="Helical" evidence="5">
    <location>
        <begin position="54"/>
        <end position="77"/>
    </location>
</feature>
<evidence type="ECO:0000313" key="7">
    <source>
        <dbReference type="EMBL" id="KAK7591243.1"/>
    </source>
</evidence>
<dbReference type="Pfam" id="PF00083">
    <property type="entry name" value="Sugar_tr"/>
    <property type="match status" value="2"/>
</dbReference>
<evidence type="ECO:0000256" key="3">
    <source>
        <dbReference type="ARBA" id="ARBA00022989"/>
    </source>
</evidence>
<feature type="domain" description="Major facilitator superfamily (MFS) profile" evidence="6">
    <location>
        <begin position="1"/>
        <end position="470"/>
    </location>
</feature>
<name>A0AAN9Y608_9HEMI</name>
<dbReference type="SUPFAM" id="SSF103473">
    <property type="entry name" value="MFS general substrate transporter"/>
    <property type="match status" value="1"/>
</dbReference>
<dbReference type="PROSITE" id="PS50850">
    <property type="entry name" value="MFS"/>
    <property type="match status" value="1"/>
</dbReference>
<dbReference type="GO" id="GO:0016020">
    <property type="term" value="C:membrane"/>
    <property type="evidence" value="ECO:0007669"/>
    <property type="project" value="UniProtKB-SubCell"/>
</dbReference>
<evidence type="ECO:0000259" key="6">
    <source>
        <dbReference type="PROSITE" id="PS50850"/>
    </source>
</evidence>
<dbReference type="GO" id="GO:0022857">
    <property type="term" value="F:transmembrane transporter activity"/>
    <property type="evidence" value="ECO:0007669"/>
    <property type="project" value="InterPro"/>
</dbReference>
<keyword evidence="3 5" id="KW-1133">Transmembrane helix</keyword>
<dbReference type="PANTHER" id="PTHR48021:SF89">
    <property type="entry name" value="FI02132P-RELATED"/>
    <property type="match status" value="1"/>
</dbReference>
<evidence type="ECO:0000256" key="1">
    <source>
        <dbReference type="ARBA" id="ARBA00004141"/>
    </source>
</evidence>
<evidence type="ECO:0000256" key="4">
    <source>
        <dbReference type="ARBA" id="ARBA00023136"/>
    </source>
</evidence>
<organism evidence="7 8">
    <name type="scientific">Parthenolecanium corni</name>
    <dbReference type="NCBI Taxonomy" id="536013"/>
    <lineage>
        <taxon>Eukaryota</taxon>
        <taxon>Metazoa</taxon>
        <taxon>Ecdysozoa</taxon>
        <taxon>Arthropoda</taxon>
        <taxon>Hexapoda</taxon>
        <taxon>Insecta</taxon>
        <taxon>Pterygota</taxon>
        <taxon>Neoptera</taxon>
        <taxon>Paraneoptera</taxon>
        <taxon>Hemiptera</taxon>
        <taxon>Sternorrhyncha</taxon>
        <taxon>Coccoidea</taxon>
        <taxon>Coccidae</taxon>
        <taxon>Parthenolecanium</taxon>
    </lineage>
</organism>
<sequence length="486" mass="53455">MAAVDPMAHDHDFNASFLRMFFLGVIVISPSFLCGLNLSYATVALPQMNLSLNIASWFGSMSGIAAPISTIASGIIIDKLGRKSALIFALLPSIAGWLLLLWDYNEFTILTGQVLNGLTVGAVGYSSQVYTGECIMINHVRLRSSYIMWNCFNISAATFFMYAIALFLNYRQICAVAATISVVILFLLSVFIPESPTWLYHQGRYEDAEKSQRKLRITQPILKLARDESQPLLQKNGSYWSHLQRVLAKLNRPDVRKPLIIFTTFSVLYSLCGTYGVMTYTIQIIDGSVYGQAWIPQTAKNESLEMILVNDAAPLSVNEIGVNSYAYNLVCGFLMVVSSISASFGIPYIGLKMTMVFSLLGTLVAMIILAGTALATEGYLFILRVGAVWMIAFFFGVAAKTPYSAAGDALPTDAKGFTSITLLCGNLVSAFIRKLFPYLCVALGANTYYIFGVICLLCAIHAYFYLTEVVGKTLDEINQEYLTGKK</sequence>
<keyword evidence="2 5" id="KW-0812">Transmembrane</keyword>
<feature type="transmembrane region" description="Helical" evidence="5">
    <location>
        <begin position="448"/>
        <end position="466"/>
    </location>
</feature>
<reference evidence="7 8" key="1">
    <citation type="submission" date="2024-03" db="EMBL/GenBank/DDBJ databases">
        <title>Adaptation during the transition from Ophiocordyceps entomopathogen to insect associate is accompanied by gene loss and intensified selection.</title>
        <authorList>
            <person name="Ward C.M."/>
            <person name="Onetto C.A."/>
            <person name="Borneman A.R."/>
        </authorList>
    </citation>
    <scope>NUCLEOTIDE SEQUENCE [LARGE SCALE GENOMIC DNA]</scope>
    <source>
        <strain evidence="7">AWRI1</strain>
        <tissue evidence="7">Single Adult Female</tissue>
    </source>
</reference>
<dbReference type="InterPro" id="IPR020846">
    <property type="entry name" value="MFS_dom"/>
</dbReference>
<feature type="transmembrane region" description="Helical" evidence="5">
    <location>
        <begin position="355"/>
        <end position="374"/>
    </location>
</feature>
<feature type="transmembrane region" description="Helical" evidence="5">
    <location>
        <begin position="146"/>
        <end position="168"/>
    </location>
</feature>
<evidence type="ECO:0000256" key="2">
    <source>
        <dbReference type="ARBA" id="ARBA00022692"/>
    </source>
</evidence>
<feature type="transmembrane region" description="Helical" evidence="5">
    <location>
        <begin position="84"/>
        <end position="102"/>
    </location>
</feature>
<protein>
    <recommendedName>
        <fullName evidence="6">Major facilitator superfamily (MFS) profile domain-containing protein</fullName>
    </recommendedName>
</protein>
<feature type="transmembrane region" description="Helical" evidence="5">
    <location>
        <begin position="325"/>
        <end position="349"/>
    </location>
</feature>
<comment type="subcellular location">
    <subcellularLocation>
        <location evidence="1">Membrane</location>
        <topology evidence="1">Multi-pass membrane protein</topology>
    </subcellularLocation>
</comment>
<proteinExistence type="predicted"/>
<feature type="transmembrane region" description="Helical" evidence="5">
    <location>
        <begin position="419"/>
        <end position="436"/>
    </location>
</feature>
<evidence type="ECO:0000256" key="5">
    <source>
        <dbReference type="SAM" id="Phobius"/>
    </source>
</evidence>
<dbReference type="InterPro" id="IPR005829">
    <property type="entry name" value="Sugar_transporter_CS"/>
</dbReference>
<dbReference type="InterPro" id="IPR050549">
    <property type="entry name" value="MFS_Trehalose_Transporter"/>
</dbReference>
<keyword evidence="8" id="KW-1185">Reference proteome</keyword>
<feature type="transmembrane region" description="Helical" evidence="5">
    <location>
        <begin position="381"/>
        <end position="399"/>
    </location>
</feature>
<evidence type="ECO:0000313" key="8">
    <source>
        <dbReference type="Proteomes" id="UP001367676"/>
    </source>
</evidence>
<feature type="transmembrane region" description="Helical" evidence="5">
    <location>
        <begin position="259"/>
        <end position="278"/>
    </location>
</feature>
<dbReference type="Proteomes" id="UP001367676">
    <property type="component" value="Unassembled WGS sequence"/>
</dbReference>
<dbReference type="Gene3D" id="1.20.1250.20">
    <property type="entry name" value="MFS general substrate transporter like domains"/>
    <property type="match status" value="1"/>
</dbReference>
<dbReference type="AlphaFoldDB" id="A0AAN9Y608"/>